<protein>
    <submittedName>
        <fullName evidence="2">Uncharacterized protein</fullName>
    </submittedName>
</protein>
<sequence length="81" mass="8961">MSYTPQYTSRSEQKNYAKSISFFDSRILSTRAACEPKVCNSSGVGSLEIDELDVKEAELVRGRLAEPMERFVRGLGIGGVK</sequence>
<dbReference type="Proteomes" id="UP000887565">
    <property type="component" value="Unplaced"/>
</dbReference>
<evidence type="ECO:0000313" key="2">
    <source>
        <dbReference type="WBParaSite" id="nRc.2.0.1.t01305-RA"/>
    </source>
</evidence>
<name>A0A915HI93_ROMCU</name>
<dbReference type="WBParaSite" id="nRc.2.0.1.t01305-RA">
    <property type="protein sequence ID" value="nRc.2.0.1.t01305-RA"/>
    <property type="gene ID" value="nRc.2.0.1.g01305"/>
</dbReference>
<dbReference type="AlphaFoldDB" id="A0A915HI93"/>
<accession>A0A915HI93</accession>
<organism evidence="1 2">
    <name type="scientific">Romanomermis culicivorax</name>
    <name type="common">Nematode worm</name>
    <dbReference type="NCBI Taxonomy" id="13658"/>
    <lineage>
        <taxon>Eukaryota</taxon>
        <taxon>Metazoa</taxon>
        <taxon>Ecdysozoa</taxon>
        <taxon>Nematoda</taxon>
        <taxon>Enoplea</taxon>
        <taxon>Dorylaimia</taxon>
        <taxon>Mermithida</taxon>
        <taxon>Mermithoidea</taxon>
        <taxon>Mermithidae</taxon>
        <taxon>Romanomermis</taxon>
    </lineage>
</organism>
<proteinExistence type="predicted"/>
<evidence type="ECO:0000313" key="1">
    <source>
        <dbReference type="Proteomes" id="UP000887565"/>
    </source>
</evidence>
<keyword evidence="1" id="KW-1185">Reference proteome</keyword>
<reference evidence="2" key="1">
    <citation type="submission" date="2022-11" db="UniProtKB">
        <authorList>
            <consortium name="WormBaseParasite"/>
        </authorList>
    </citation>
    <scope>IDENTIFICATION</scope>
</reference>